<keyword evidence="2" id="KW-0808">Transferase</keyword>
<dbReference type="InterPro" id="IPR050306">
    <property type="entry name" value="PfkB_Carbo_kinase"/>
</dbReference>
<dbReference type="SUPFAM" id="SSF53613">
    <property type="entry name" value="Ribokinase-like"/>
    <property type="match status" value="1"/>
</dbReference>
<evidence type="ECO:0000256" key="5">
    <source>
        <dbReference type="ARBA" id="ARBA00022840"/>
    </source>
</evidence>
<dbReference type="AlphaFoldDB" id="A0A2V3YAX3"/>
<dbReference type="PROSITE" id="PS00584">
    <property type="entry name" value="PFKB_KINASES_2"/>
    <property type="match status" value="1"/>
</dbReference>
<dbReference type="InterPro" id="IPR011611">
    <property type="entry name" value="PfkB_dom"/>
</dbReference>
<dbReference type="GeneID" id="86060928"/>
<accession>A0A2V3YAX3</accession>
<dbReference type="PANTHER" id="PTHR43085:SF1">
    <property type="entry name" value="PSEUDOURIDINE KINASE-RELATED"/>
    <property type="match status" value="1"/>
</dbReference>
<dbReference type="CDD" id="cd01166">
    <property type="entry name" value="KdgK"/>
    <property type="match status" value="1"/>
</dbReference>
<evidence type="ECO:0000313" key="8">
    <source>
        <dbReference type="Proteomes" id="UP000248057"/>
    </source>
</evidence>
<organism evidence="7 8">
    <name type="scientific">Hungatella effluvii</name>
    <dbReference type="NCBI Taxonomy" id="1096246"/>
    <lineage>
        <taxon>Bacteria</taxon>
        <taxon>Bacillati</taxon>
        <taxon>Bacillota</taxon>
        <taxon>Clostridia</taxon>
        <taxon>Lachnospirales</taxon>
        <taxon>Lachnospiraceae</taxon>
        <taxon>Hungatella</taxon>
    </lineage>
</organism>
<keyword evidence="5" id="KW-0067">ATP-binding</keyword>
<comment type="caution">
    <text evidence="7">The sequence shown here is derived from an EMBL/GenBank/DDBJ whole genome shotgun (WGS) entry which is preliminary data.</text>
</comment>
<evidence type="ECO:0000256" key="2">
    <source>
        <dbReference type="ARBA" id="ARBA00022679"/>
    </source>
</evidence>
<dbReference type="InterPro" id="IPR029056">
    <property type="entry name" value="Ribokinase-like"/>
</dbReference>
<gene>
    <name evidence="7" type="ORF">DFR60_103426</name>
</gene>
<evidence type="ECO:0000256" key="4">
    <source>
        <dbReference type="ARBA" id="ARBA00022777"/>
    </source>
</evidence>
<evidence type="ECO:0000313" key="7">
    <source>
        <dbReference type="EMBL" id="PXX55368.1"/>
    </source>
</evidence>
<evidence type="ECO:0000256" key="1">
    <source>
        <dbReference type="ARBA" id="ARBA00010688"/>
    </source>
</evidence>
<evidence type="ECO:0000256" key="3">
    <source>
        <dbReference type="ARBA" id="ARBA00022741"/>
    </source>
</evidence>
<sequence length="316" mass="34374">MSRFVTVGETMVSLVPKEQGLLRYGPDFSMRIAGAESNTAIGISRLGHSASFITRTGADGFGEFLIRMVRAEGVDTSGVIVDENHRTGVMFKEMCPGLETAVHYYRDRSAASCLCTGDVDETAIQTADIVHLTGITPLLSKNCRQMVYDIMDMADGGKTLICFDPNIRKKLWKDEEFRPMMKDLISKSSCVMMGLEEGAFLYGIEDVKRLADLLFKGGKLRYLAVKNGAEGAWVCDDKQLSHISPFACRPVDPVGAGDAFNAGFIAGILQREGLEQCGKMGAVAGAMATQTHGDIEGLISAKDLELILNHETCILR</sequence>
<proteinExistence type="inferred from homology"/>
<protein>
    <submittedName>
        <fullName evidence="7">2-dehydro-3-deoxygluconokinase</fullName>
    </submittedName>
</protein>
<dbReference type="Proteomes" id="UP000248057">
    <property type="component" value="Unassembled WGS sequence"/>
</dbReference>
<keyword evidence="4 7" id="KW-0418">Kinase</keyword>
<evidence type="ECO:0000259" key="6">
    <source>
        <dbReference type="Pfam" id="PF00294"/>
    </source>
</evidence>
<dbReference type="RefSeq" id="WP_110322435.1">
    <property type="nucleotide sequence ID" value="NZ_QJKD01000003.1"/>
</dbReference>
<dbReference type="EMBL" id="QJKD01000003">
    <property type="protein sequence ID" value="PXX55368.1"/>
    <property type="molecule type" value="Genomic_DNA"/>
</dbReference>
<keyword evidence="3" id="KW-0547">Nucleotide-binding</keyword>
<keyword evidence="8" id="KW-1185">Reference proteome</keyword>
<dbReference type="Pfam" id="PF00294">
    <property type="entry name" value="PfkB"/>
    <property type="match status" value="1"/>
</dbReference>
<feature type="domain" description="Carbohydrate kinase PfkB" evidence="6">
    <location>
        <begin position="2"/>
        <end position="297"/>
    </location>
</feature>
<reference evidence="7 8" key="1">
    <citation type="submission" date="2018-05" db="EMBL/GenBank/DDBJ databases">
        <title>Genomic Encyclopedia of Type Strains, Phase IV (KMG-IV): sequencing the most valuable type-strain genomes for metagenomic binning, comparative biology and taxonomic classification.</title>
        <authorList>
            <person name="Goeker M."/>
        </authorList>
    </citation>
    <scope>NUCLEOTIDE SEQUENCE [LARGE SCALE GENOMIC DNA]</scope>
    <source>
        <strain evidence="7 8">DSM 24995</strain>
    </source>
</reference>
<dbReference type="Gene3D" id="3.40.1190.20">
    <property type="match status" value="1"/>
</dbReference>
<dbReference type="PANTHER" id="PTHR43085">
    <property type="entry name" value="HEXOKINASE FAMILY MEMBER"/>
    <property type="match status" value="1"/>
</dbReference>
<dbReference type="InterPro" id="IPR002173">
    <property type="entry name" value="Carboh/pur_kinase_PfkB_CS"/>
</dbReference>
<dbReference type="GO" id="GO:0005524">
    <property type="term" value="F:ATP binding"/>
    <property type="evidence" value="ECO:0007669"/>
    <property type="project" value="UniProtKB-KW"/>
</dbReference>
<name>A0A2V3YAX3_9FIRM</name>
<dbReference type="GO" id="GO:0016301">
    <property type="term" value="F:kinase activity"/>
    <property type="evidence" value="ECO:0007669"/>
    <property type="project" value="UniProtKB-KW"/>
</dbReference>
<comment type="similarity">
    <text evidence="1">Belongs to the carbohydrate kinase PfkB family.</text>
</comment>